<dbReference type="SUPFAM" id="SSF74650">
    <property type="entry name" value="Galactose mutarotase-like"/>
    <property type="match status" value="1"/>
</dbReference>
<dbReference type="CDD" id="cd09019">
    <property type="entry name" value="galactose_mutarotase_like"/>
    <property type="match status" value="1"/>
</dbReference>
<evidence type="ECO:0000256" key="1">
    <source>
        <dbReference type="ARBA" id="ARBA00005028"/>
    </source>
</evidence>
<keyword evidence="10" id="KW-1185">Reference proteome</keyword>
<evidence type="ECO:0000256" key="4">
    <source>
        <dbReference type="ARBA" id="ARBA00023277"/>
    </source>
</evidence>
<evidence type="ECO:0000256" key="8">
    <source>
        <dbReference type="PIRSR" id="PIRSR005096-3"/>
    </source>
</evidence>
<dbReference type="AlphaFoldDB" id="A0A9X3DYE7"/>
<dbReference type="Proteomes" id="UP001144805">
    <property type="component" value="Unassembled WGS sequence"/>
</dbReference>
<dbReference type="GO" id="GO:0004034">
    <property type="term" value="F:aldose 1-epimerase activity"/>
    <property type="evidence" value="ECO:0007669"/>
    <property type="project" value="UniProtKB-EC"/>
</dbReference>
<comment type="caution">
    <text evidence="9">The sequence shown here is derived from an EMBL/GenBank/DDBJ whole genome shotgun (WGS) entry which is preliminary data.</text>
</comment>
<dbReference type="PANTHER" id="PTHR10091:SF49">
    <property type="entry name" value="ALDOSE 1-EPIMERASE"/>
    <property type="match status" value="1"/>
</dbReference>
<proteinExistence type="inferred from homology"/>
<feature type="binding site" evidence="8">
    <location>
        <begin position="74"/>
        <end position="75"/>
    </location>
    <ligand>
        <name>beta-D-galactose</name>
        <dbReference type="ChEBI" id="CHEBI:27667"/>
    </ligand>
</feature>
<dbReference type="GO" id="GO:0030246">
    <property type="term" value="F:carbohydrate binding"/>
    <property type="evidence" value="ECO:0007669"/>
    <property type="project" value="InterPro"/>
</dbReference>
<dbReference type="Pfam" id="PF01263">
    <property type="entry name" value="Aldose_epim"/>
    <property type="match status" value="1"/>
</dbReference>
<feature type="binding site" evidence="8">
    <location>
        <begin position="171"/>
        <end position="173"/>
    </location>
    <ligand>
        <name>beta-D-galactose</name>
        <dbReference type="ChEBI" id="CHEBI:27667"/>
    </ligand>
</feature>
<evidence type="ECO:0000313" key="9">
    <source>
        <dbReference type="EMBL" id="MCX5567929.1"/>
    </source>
</evidence>
<accession>A0A9X3DYE7</accession>
<dbReference type="InterPro" id="IPR014718">
    <property type="entry name" value="GH-type_carb-bd"/>
</dbReference>
<dbReference type="RefSeq" id="WP_266336894.1">
    <property type="nucleotide sequence ID" value="NZ_JAPKNK010000001.1"/>
</dbReference>
<comment type="catalytic activity">
    <reaction evidence="5">
        <text>alpha-D-glucose = beta-D-glucose</text>
        <dbReference type="Rhea" id="RHEA:10264"/>
        <dbReference type="ChEBI" id="CHEBI:15903"/>
        <dbReference type="ChEBI" id="CHEBI:17925"/>
        <dbReference type="EC" id="5.1.3.3"/>
    </reaction>
</comment>
<dbReference type="GO" id="GO:0033499">
    <property type="term" value="P:galactose catabolic process via UDP-galactose, Leloir pathway"/>
    <property type="evidence" value="ECO:0007669"/>
    <property type="project" value="TreeGrafter"/>
</dbReference>
<evidence type="ECO:0000256" key="2">
    <source>
        <dbReference type="ARBA" id="ARBA00006206"/>
    </source>
</evidence>
<dbReference type="PIRSF" id="PIRSF005096">
    <property type="entry name" value="GALM"/>
    <property type="match status" value="1"/>
</dbReference>
<dbReference type="EMBL" id="JAPKNK010000001">
    <property type="protein sequence ID" value="MCX5567929.1"/>
    <property type="molecule type" value="Genomic_DNA"/>
</dbReference>
<keyword evidence="3 5" id="KW-0413">Isomerase</keyword>
<dbReference type="InterPro" id="IPR011013">
    <property type="entry name" value="Gal_mutarotase_sf_dom"/>
</dbReference>
<feature type="binding site" evidence="7">
    <location>
        <position position="235"/>
    </location>
    <ligand>
        <name>beta-D-galactose</name>
        <dbReference type="ChEBI" id="CHEBI:27667"/>
    </ligand>
</feature>
<protein>
    <recommendedName>
        <fullName evidence="5">Aldose 1-epimerase</fullName>
        <ecNumber evidence="5">5.1.3.3</ecNumber>
    </recommendedName>
</protein>
<sequence length="337" mass="36399">MTSRTFGTMPDGTPVKSVTISNGDLTATILTFGAVIQDIRLAGVPHPLVLGYDNIEAYRRNRTYFGAIAGRFANRIAEGRFSIDGQDYQVSQNEAPNHLHGGFDGFGTRVWTLLRSSPSSVTLGITSADGEEGYPGKVEVELTYSIEAPGTLKTEISATTDKPTLVNLAQHSYFNLDGAGTIRDHVLTIPAETYLPIDAGKIPTGEFRPVAGTEYDFRNGRRFGEGHDGVVESYDHNMVVRREKVSTPQPIAVLASSKSGVALEVTSTEPGVQFYGGQMVASKDKGINGEVYGANAGLCLEAQLFPDAPNQKDFPSAVLRPGETYHQETLFRFSRTG</sequence>
<dbReference type="InterPro" id="IPR047215">
    <property type="entry name" value="Galactose_mutarotase-like"/>
</dbReference>
<organism evidence="9 10">
    <name type="scientific">Kaistia nematophila</name>
    <dbReference type="NCBI Taxonomy" id="2994654"/>
    <lineage>
        <taxon>Bacteria</taxon>
        <taxon>Pseudomonadati</taxon>
        <taxon>Pseudomonadota</taxon>
        <taxon>Alphaproteobacteria</taxon>
        <taxon>Hyphomicrobiales</taxon>
        <taxon>Kaistiaceae</taxon>
        <taxon>Kaistia</taxon>
    </lineage>
</organism>
<keyword evidence="4 5" id="KW-0119">Carbohydrate metabolism</keyword>
<evidence type="ECO:0000256" key="5">
    <source>
        <dbReference type="PIRNR" id="PIRNR005096"/>
    </source>
</evidence>
<dbReference type="GO" id="GO:0006006">
    <property type="term" value="P:glucose metabolic process"/>
    <property type="evidence" value="ECO:0007669"/>
    <property type="project" value="TreeGrafter"/>
</dbReference>
<comment type="similarity">
    <text evidence="2 5">Belongs to the aldose epimerase family.</text>
</comment>
<evidence type="ECO:0000256" key="3">
    <source>
        <dbReference type="ARBA" id="ARBA00023235"/>
    </source>
</evidence>
<gene>
    <name evidence="9" type="ORF">OSH07_01845</name>
</gene>
<dbReference type="InterPro" id="IPR015443">
    <property type="entry name" value="Aldose_1-epimerase"/>
</dbReference>
<reference evidence="9" key="1">
    <citation type="submission" date="2022-11" db="EMBL/GenBank/DDBJ databases">
        <title>Biodiversity and phylogenetic relationships of bacteria.</title>
        <authorList>
            <person name="Machado R.A.R."/>
            <person name="Bhat A."/>
            <person name="Loulou A."/>
            <person name="Kallel S."/>
        </authorList>
    </citation>
    <scope>NUCLEOTIDE SEQUENCE</scope>
    <source>
        <strain evidence="9">K-TC2</strain>
    </source>
</reference>
<evidence type="ECO:0000313" key="10">
    <source>
        <dbReference type="Proteomes" id="UP001144805"/>
    </source>
</evidence>
<dbReference type="Gene3D" id="2.70.98.10">
    <property type="match status" value="1"/>
</dbReference>
<evidence type="ECO:0000256" key="7">
    <source>
        <dbReference type="PIRSR" id="PIRSR005096-2"/>
    </source>
</evidence>
<dbReference type="EC" id="5.1.3.3" evidence="5"/>
<dbReference type="NCBIfam" id="NF008277">
    <property type="entry name" value="PRK11055.1"/>
    <property type="match status" value="1"/>
</dbReference>
<dbReference type="PANTHER" id="PTHR10091">
    <property type="entry name" value="ALDOSE-1-EPIMERASE"/>
    <property type="match status" value="1"/>
</dbReference>
<feature type="active site" description="Proton donor" evidence="6">
    <location>
        <position position="171"/>
    </location>
</feature>
<evidence type="ECO:0000256" key="6">
    <source>
        <dbReference type="PIRSR" id="PIRSR005096-1"/>
    </source>
</evidence>
<dbReference type="InterPro" id="IPR008183">
    <property type="entry name" value="Aldose_1/G6P_1-epimerase"/>
</dbReference>
<comment type="pathway">
    <text evidence="1 5">Carbohydrate metabolism; hexose metabolism.</text>
</comment>
<feature type="active site" description="Proton acceptor" evidence="6">
    <location>
        <position position="301"/>
    </location>
</feature>
<name>A0A9X3DYE7_9HYPH</name>